<sequence>MNLRTFDLNLLLIFDAIYTERSISKAAERLSLSQPAVSNSLARLRDRLDDPLFQRTAEGMVPTARARALAEPVRQALDLIGSGLQSKHAFDYRQSKRTFVIAVEDYGEAVILPRFVDWVAQVAPEVRIKIRPEPANQLREELKSGRVDLAIDYFVLRHTEYVSQRVMTDSLLSLTRPDHPGVGDKLTLETYLQLRHVALLPRNSAQPMIDLVLARRRLERHIAVEVPHFQSMPIMVQTTSMICTLPKRMATLYADQFRLKTHIPPVDTPDFPIYLVWHKSAEEDMGHRWLRESLMELCGRL</sequence>
<accession>A0ACD3SM57</accession>
<keyword evidence="2" id="KW-1185">Reference proteome</keyword>
<comment type="caution">
    <text evidence="1">The sequence shown here is derived from an EMBL/GenBank/DDBJ whole genome shotgun (WGS) entry which is preliminary data.</text>
</comment>
<evidence type="ECO:0000313" key="2">
    <source>
        <dbReference type="Proteomes" id="UP000004277"/>
    </source>
</evidence>
<gene>
    <name evidence="1" type="ORF">MW7_015090</name>
</gene>
<name>A0ACD3SM57_9BURK</name>
<dbReference type="Proteomes" id="UP000004277">
    <property type="component" value="Unassembled WGS sequence"/>
</dbReference>
<organism evidence="1 2">
    <name type="scientific">Imbroritus primus</name>
    <dbReference type="NCBI Taxonomy" id="3058603"/>
    <lineage>
        <taxon>Bacteria</taxon>
        <taxon>Pseudomonadati</taxon>
        <taxon>Pseudomonadota</taxon>
        <taxon>Betaproteobacteria</taxon>
        <taxon>Burkholderiales</taxon>
        <taxon>Burkholderiaceae</taxon>
        <taxon>Imbroritus</taxon>
    </lineage>
</organism>
<evidence type="ECO:0000313" key="1">
    <source>
        <dbReference type="EMBL" id="TMS57266.1"/>
    </source>
</evidence>
<protein>
    <submittedName>
        <fullName evidence="1">LysR family transcriptional regulator</fullName>
    </submittedName>
</protein>
<reference evidence="1" key="1">
    <citation type="submission" date="2019-05" db="EMBL/GenBank/DDBJ databases">
        <title>Revised genome assembly of Burkholderiaceae (previously Ralstonia) sp. PBA.</title>
        <authorList>
            <person name="Gan H.M."/>
        </authorList>
    </citation>
    <scope>NUCLEOTIDE SEQUENCE</scope>
    <source>
        <strain evidence="1">PBA</strain>
    </source>
</reference>
<dbReference type="EMBL" id="AKCV02000025">
    <property type="protein sequence ID" value="TMS57266.1"/>
    <property type="molecule type" value="Genomic_DNA"/>
</dbReference>
<proteinExistence type="predicted"/>